<feature type="region of interest" description="Disordered" evidence="1">
    <location>
        <begin position="1"/>
        <end position="22"/>
    </location>
</feature>
<reference evidence="3 4" key="1">
    <citation type="journal article" date="2019" name="Int. J. Syst. Evol. Microbiol.">
        <title>The Global Catalogue of Microorganisms (GCM) 10K type strain sequencing project: providing services to taxonomists for standard genome sequencing and annotation.</title>
        <authorList>
            <consortium name="The Broad Institute Genomics Platform"/>
            <consortium name="The Broad Institute Genome Sequencing Center for Infectious Disease"/>
            <person name="Wu L."/>
            <person name="Ma J."/>
        </authorList>
    </citation>
    <scope>NUCLEOTIDE SEQUENCE [LARGE SCALE GENOMIC DNA]</scope>
    <source>
        <strain evidence="3 4">JCM 15478</strain>
    </source>
</reference>
<dbReference type="RefSeq" id="WP_344532463.1">
    <property type="nucleotide sequence ID" value="NZ_BAAAPE010000015.1"/>
</dbReference>
<evidence type="ECO:0000313" key="4">
    <source>
        <dbReference type="Proteomes" id="UP001500016"/>
    </source>
</evidence>
<protein>
    <submittedName>
        <fullName evidence="3">Saccharopine dehydrogenase NADP-binding domain-containing protein</fullName>
    </submittedName>
</protein>
<keyword evidence="4" id="KW-1185">Reference proteome</keyword>
<accession>A0ABN2WIH5</accession>
<feature type="domain" description="Saccharopine dehydrogenase NADP binding" evidence="2">
    <location>
        <begin position="30"/>
        <end position="163"/>
    </location>
</feature>
<organism evidence="3 4">
    <name type="scientific">Streptomyces albiaxialis</name>
    <dbReference type="NCBI Taxonomy" id="329523"/>
    <lineage>
        <taxon>Bacteria</taxon>
        <taxon>Bacillati</taxon>
        <taxon>Actinomycetota</taxon>
        <taxon>Actinomycetes</taxon>
        <taxon>Kitasatosporales</taxon>
        <taxon>Streptomycetaceae</taxon>
        <taxon>Streptomyces</taxon>
    </lineage>
</organism>
<evidence type="ECO:0000313" key="3">
    <source>
        <dbReference type="EMBL" id="GAA2092765.1"/>
    </source>
</evidence>
<dbReference type="InterPro" id="IPR005097">
    <property type="entry name" value="Sacchrp_dh_NADP-bd"/>
</dbReference>
<dbReference type="EMBL" id="BAAAPE010000015">
    <property type="protein sequence ID" value="GAA2092765.1"/>
    <property type="molecule type" value="Genomic_DNA"/>
</dbReference>
<dbReference type="InterPro" id="IPR051276">
    <property type="entry name" value="Saccharopine_DH-like_oxidrdct"/>
</dbReference>
<comment type="caution">
    <text evidence="3">The sequence shown here is derived from an EMBL/GenBank/DDBJ whole genome shotgun (WGS) entry which is preliminary data.</text>
</comment>
<dbReference type="SUPFAM" id="SSF51735">
    <property type="entry name" value="NAD(P)-binding Rossmann-fold domains"/>
    <property type="match status" value="1"/>
</dbReference>
<proteinExistence type="predicted"/>
<dbReference type="Pfam" id="PF03435">
    <property type="entry name" value="Sacchrp_dh_NADP"/>
    <property type="match status" value="1"/>
</dbReference>
<gene>
    <name evidence="3" type="ORF">GCM10009801_59490</name>
</gene>
<dbReference type="Proteomes" id="UP001500016">
    <property type="component" value="Unassembled WGS sequence"/>
</dbReference>
<evidence type="ECO:0000256" key="1">
    <source>
        <dbReference type="SAM" id="MobiDB-lite"/>
    </source>
</evidence>
<dbReference type="PANTHER" id="PTHR12286">
    <property type="entry name" value="SACCHAROPINE DEHYDROGENASE-LIKE OXIDOREDUCTASE"/>
    <property type="match status" value="1"/>
</dbReference>
<dbReference type="InterPro" id="IPR036291">
    <property type="entry name" value="NAD(P)-bd_dom_sf"/>
</dbReference>
<dbReference type="PANTHER" id="PTHR12286:SF5">
    <property type="entry name" value="SACCHAROPINE DEHYDROGENASE-LIKE OXIDOREDUCTASE"/>
    <property type="match status" value="1"/>
</dbReference>
<name>A0ABN2WIH5_9ACTN</name>
<dbReference type="Gene3D" id="3.40.50.720">
    <property type="entry name" value="NAD(P)-binding Rossmann-like Domain"/>
    <property type="match status" value="1"/>
</dbReference>
<sequence>MPHEPATQDSKSTRAKSTSTRAKKEREFDIVLIGATGFTGSLTAEYLARHAPVGCRWAVAGRDTAKLEALRHRLAGIRPELESDDALPLLRADVTDPASVRELAARTRVVATTVGPYIRYGSALVAACAEEGTDYVDLTGEPEFVDLMYLRHHSRARETGARIVHSCGFDSVPHDLGTLFTVERLPEGVPLSVDAYVRSNGAFSGGTYESTLLAFARADRMAKAAKARRAADPRPEDRSVRTPLGRISRTPAYTGLDAWAVPLPTIDAQVVGRSAAALERYGPRFRYSEYAALRSLPLTVGAVAGFGAAFAAAQVPSLRKLLASRLEPGDGPDPERRERSWFSVRFFGEGGGRRVVTEVSGGDPGYDETSRILSEAALSLALDPLPETSGQVTTAVAMGGALTERLIASGLGFRVVEEYEI</sequence>
<evidence type="ECO:0000259" key="2">
    <source>
        <dbReference type="Pfam" id="PF03435"/>
    </source>
</evidence>